<dbReference type="PANTHER" id="PTHR11085:SF10">
    <property type="entry name" value="NAD-DEPENDENT PROTEIN DEACYLASE SIRTUIN-5, MITOCHONDRIAL-RELATED"/>
    <property type="match status" value="1"/>
</dbReference>
<dbReference type="EC" id="3.5.1.-" evidence="5"/>
<evidence type="ECO:0000256" key="3">
    <source>
        <dbReference type="PROSITE-ProRule" id="PRU00236"/>
    </source>
</evidence>
<dbReference type="GO" id="GO:0016787">
    <property type="term" value="F:hydrolase activity"/>
    <property type="evidence" value="ECO:0007669"/>
    <property type="project" value="UniProtKB-KW"/>
</dbReference>
<reference evidence="7 10" key="3">
    <citation type="journal article" date="2014" name="PLoS Genet.">
        <title>Phylogenetically driven sequencing of extremely halophilic archaea reveals strategies for static and dynamic osmo-response.</title>
        <authorList>
            <person name="Becker E.A."/>
            <person name="Seitzer P.M."/>
            <person name="Tritt A."/>
            <person name="Larsen D."/>
            <person name="Krusor M."/>
            <person name="Yao A.I."/>
            <person name="Wu D."/>
            <person name="Madern D."/>
            <person name="Eisen J.A."/>
            <person name="Darling A.E."/>
            <person name="Facciotti M.T."/>
        </authorList>
    </citation>
    <scope>NUCLEOTIDE SEQUENCE [LARGE SCALE GENOMIC DNA]</scope>
    <source>
        <strain evidence="7">ATCC 33500</strain>
        <strain evidence="10">ATCC 33500 / DSM 1411 / JCM 8866 / NBRC 14739 / NCIMB 2177 / R-4</strain>
    </source>
</reference>
<dbReference type="GeneID" id="40154837"/>
<keyword evidence="3" id="KW-0862">Zinc</keyword>
<dbReference type="CDD" id="cd01407">
    <property type="entry name" value="SIR2-fam"/>
    <property type="match status" value="1"/>
</dbReference>
<dbReference type="EMBL" id="CP039139">
    <property type="protein sequence ID" value="QCQ73825.1"/>
    <property type="molecule type" value="Genomic_DNA"/>
</dbReference>
<dbReference type="InterPro" id="IPR050134">
    <property type="entry name" value="NAD-dep_sirtuin_deacylases"/>
</dbReference>
<dbReference type="EMBL" id="AOLO01000011">
    <property type="protein sequence ID" value="ELZ99484.1"/>
    <property type="molecule type" value="Genomic_DNA"/>
</dbReference>
<reference evidence="5 9" key="2">
    <citation type="journal article" date="2012" name="J. Bacteriol.">
        <title>Complete genome sequence of the metabolically versatile halophilic archaeon Haloferax mediterranei, a poly(3-hydroxybutyrate-co-3-hydroxyvalerate) producer.</title>
        <authorList>
            <person name="Han J."/>
            <person name="Zhang F."/>
            <person name="Hou J."/>
            <person name="Liu X."/>
            <person name="Li M."/>
            <person name="Liu H."/>
            <person name="Cai L."/>
            <person name="Zhang B."/>
            <person name="Chen Y."/>
            <person name="Zhou J."/>
            <person name="Hu S."/>
            <person name="Xiang H."/>
        </authorList>
    </citation>
    <scope>NUCLEOTIDE SEQUENCE [LARGE SCALE GENOMIC DNA]</scope>
    <source>
        <strain evidence="9">ATCC 33500 / DSM 1411 / JCM 8866 / NBRC 14739 / NCIMB 2177 / R-4</strain>
        <strain evidence="5">CGMCC 1.2087</strain>
    </source>
</reference>
<keyword evidence="10" id="KW-1185">Reference proteome</keyword>
<dbReference type="PROSITE" id="PS50305">
    <property type="entry name" value="SIRTUIN"/>
    <property type="match status" value="1"/>
</dbReference>
<keyword evidence="1" id="KW-0808">Transferase</keyword>
<feature type="binding site" evidence="3">
    <location>
        <position position="161"/>
    </location>
    <ligand>
        <name>Zn(2+)</name>
        <dbReference type="ChEBI" id="CHEBI:29105"/>
    </ligand>
</feature>
<evidence type="ECO:0000313" key="8">
    <source>
        <dbReference type="EMBL" id="QCQ73825.1"/>
    </source>
</evidence>
<dbReference type="InterPro" id="IPR026590">
    <property type="entry name" value="Ssirtuin_cat_dom"/>
</dbReference>
<feature type="binding site" evidence="3">
    <location>
        <position position="158"/>
    </location>
    <ligand>
        <name>Zn(2+)</name>
        <dbReference type="ChEBI" id="CHEBI:29105"/>
    </ligand>
</feature>
<evidence type="ECO:0000313" key="5">
    <source>
        <dbReference type="EMBL" id="AFK19940.1"/>
    </source>
</evidence>
<keyword evidence="5" id="KW-0378">Hydrolase</keyword>
<dbReference type="PaxDb" id="523841-HFX_2252"/>
<dbReference type="GO" id="GO:0046872">
    <property type="term" value="F:metal ion binding"/>
    <property type="evidence" value="ECO:0007669"/>
    <property type="project" value="UniProtKB-KW"/>
</dbReference>
<reference evidence="5" key="1">
    <citation type="journal article" date="2012" name="Appl. Environ. Microbiol.">
        <title>Identification of the haloarchaeal phasin (PhaP) that functions in polyhydroxyalkanoate accumulation and granule formation in Haloferax mediterranei.</title>
        <authorList>
            <person name="Cai S."/>
            <person name="Cai L."/>
            <person name="Liu H."/>
            <person name="Liu X."/>
            <person name="Han J."/>
            <person name="Zhou J."/>
            <person name="Xiang H."/>
        </authorList>
    </citation>
    <scope>NUCLEOTIDE SEQUENCE</scope>
    <source>
        <strain evidence="5">CGMCC 1.2087</strain>
    </source>
</reference>
<dbReference type="Gene3D" id="3.40.50.1220">
    <property type="entry name" value="TPP-binding domain"/>
    <property type="match status" value="1"/>
</dbReference>
<reference evidence="6 11" key="4">
    <citation type="submission" date="2014-04" db="EMBL/GenBank/DDBJ databases">
        <title>Transcriptional profiles of Haloferax mediterranei on the basis of nitrogen availability.</title>
        <authorList>
            <person name="Bautista V."/>
        </authorList>
    </citation>
    <scope>NUCLEOTIDE SEQUENCE [LARGE SCALE GENOMIC DNA]</scope>
    <source>
        <strain evidence="6">ATCC 33500</strain>
        <strain evidence="11">ATCC 33500 / DSM 1411 / JCM 8866 / NBRC 14739 / NCIMB 2177 / R-4</strain>
    </source>
</reference>
<evidence type="ECO:0000259" key="4">
    <source>
        <dbReference type="PROSITE" id="PS50305"/>
    </source>
</evidence>
<dbReference type="PANTHER" id="PTHR11085">
    <property type="entry name" value="NAD-DEPENDENT PROTEIN DEACYLASE SIRTUIN-5, MITOCHONDRIAL-RELATED"/>
    <property type="match status" value="1"/>
</dbReference>
<dbReference type="HOGENOM" id="CLU_023643_3_0_2"/>
<name>I3R6T0_HALMT</name>
<dbReference type="PATRIC" id="fig|523841.21.peg.2634"/>
<keyword evidence="3" id="KW-0479">Metal-binding</keyword>
<evidence type="ECO:0000313" key="11">
    <source>
        <dbReference type="Proteomes" id="UP000027075"/>
    </source>
</evidence>
<feature type="binding site" evidence="3">
    <location>
        <position position="133"/>
    </location>
    <ligand>
        <name>Zn(2+)</name>
        <dbReference type="ChEBI" id="CHEBI:29105"/>
    </ligand>
</feature>
<evidence type="ECO:0000313" key="9">
    <source>
        <dbReference type="Proteomes" id="UP000006469"/>
    </source>
</evidence>
<dbReference type="KEGG" id="hme:HFX_2252"/>
<dbReference type="Proteomes" id="UP000011603">
    <property type="component" value="Unassembled WGS sequence"/>
</dbReference>
<feature type="domain" description="Deacetylase sirtuin-type" evidence="4">
    <location>
        <begin position="2"/>
        <end position="252"/>
    </location>
</feature>
<dbReference type="GO" id="GO:0070403">
    <property type="term" value="F:NAD+ binding"/>
    <property type="evidence" value="ECO:0007669"/>
    <property type="project" value="InterPro"/>
</dbReference>
<evidence type="ECO:0000313" key="10">
    <source>
        <dbReference type="Proteomes" id="UP000011603"/>
    </source>
</evidence>
<dbReference type="InterPro" id="IPR029035">
    <property type="entry name" value="DHS-like_NAD/FAD-binding_dom"/>
</dbReference>
<dbReference type="Gene3D" id="3.30.1600.10">
    <property type="entry name" value="SIR2/SIRT2 'Small Domain"/>
    <property type="match status" value="1"/>
</dbReference>
<accession>I3R6T0</accession>
<dbReference type="SUPFAM" id="SSF52467">
    <property type="entry name" value="DHS-like NAD/FAD-binding domain"/>
    <property type="match status" value="1"/>
</dbReference>
<dbReference type="AlphaFoldDB" id="I3R6T0"/>
<sequence length="252" mass="27311">MDIALESDAAWVARRLREAEFVVAFTGAGMSTASGIPDFRGDDGIWNTEFDPASFHRDRFVNDPAGFWRERVRLHERMFPDGVAPNAGHDVLAELESRGILDRVITQNTDGLHRESGSNRVVELHGNASQVVCEDCESHFAAETALEQVRAGDAPATCGECGGIVKPDVVLFGERLPRVAYSKANRLADKADVFLALGSSLTVHPAAGLAGRAAEDGSLVVVNFDETQYDSSADRVVRDDLTEFLPAVEELV</sequence>
<feature type="active site" description="Proton acceptor" evidence="3">
    <location>
        <position position="125"/>
    </location>
</feature>
<gene>
    <name evidence="5" type="primary">sir2</name>
    <name evidence="5" type="ordered locus">HFX_2252</name>
    <name evidence="6" type="ORF">BM92_12010</name>
    <name evidence="7" type="ORF">C439_13059</name>
    <name evidence="8" type="ORF">E6P09_00430</name>
</gene>
<dbReference type="RefSeq" id="WP_004059661.1">
    <property type="nucleotide sequence ID" value="NC_017941.2"/>
</dbReference>
<dbReference type="Proteomes" id="UP000027075">
    <property type="component" value="Chromosome"/>
</dbReference>
<dbReference type="NCBIfam" id="NF001753">
    <property type="entry name" value="PRK00481.1-3"/>
    <property type="match status" value="1"/>
</dbReference>
<dbReference type="EMBL" id="CP007551">
    <property type="protein sequence ID" value="AHZ23317.1"/>
    <property type="molecule type" value="Genomic_DNA"/>
</dbReference>
<organism evidence="5 9">
    <name type="scientific">Haloferax mediterranei (strain ATCC 33500 / DSM 1411 / JCM 8866 / NBRC 14739 / NCIMB 2177 / R-4)</name>
    <name type="common">Halobacterium mediterranei</name>
    <dbReference type="NCBI Taxonomy" id="523841"/>
    <lineage>
        <taxon>Archaea</taxon>
        <taxon>Methanobacteriati</taxon>
        <taxon>Methanobacteriota</taxon>
        <taxon>Stenosarchaea group</taxon>
        <taxon>Halobacteria</taxon>
        <taxon>Halobacteriales</taxon>
        <taxon>Haloferacaceae</taxon>
        <taxon>Haloferax</taxon>
    </lineage>
</organism>
<dbReference type="EMBL" id="CP001868">
    <property type="protein sequence ID" value="AFK19940.1"/>
    <property type="molecule type" value="Genomic_DNA"/>
</dbReference>
<dbReference type="OrthoDB" id="728at2157"/>
<evidence type="ECO:0000313" key="7">
    <source>
        <dbReference type="EMBL" id="ELZ99484.1"/>
    </source>
</evidence>
<keyword evidence="2" id="KW-0520">NAD</keyword>
<dbReference type="InterPro" id="IPR026591">
    <property type="entry name" value="Sirtuin_cat_small_dom_sf"/>
</dbReference>
<evidence type="ECO:0000256" key="1">
    <source>
        <dbReference type="ARBA" id="ARBA00022679"/>
    </source>
</evidence>
<reference evidence="5" key="5">
    <citation type="submission" date="2014-05" db="EMBL/GenBank/DDBJ databases">
        <authorList>
            <person name="Wang L."/>
            <person name="Yang H."/>
            <person name="Xiang H."/>
        </authorList>
    </citation>
    <scope>NUCLEOTIDE SEQUENCE</scope>
    <source>
        <strain evidence="5">CGMCC 1.2087</strain>
    </source>
</reference>
<dbReference type="eggNOG" id="arCOG04248">
    <property type="taxonomic scope" value="Archaea"/>
</dbReference>
<evidence type="ECO:0000313" key="6">
    <source>
        <dbReference type="EMBL" id="AHZ23317.1"/>
    </source>
</evidence>
<proteinExistence type="predicted"/>
<evidence type="ECO:0000256" key="2">
    <source>
        <dbReference type="ARBA" id="ARBA00023027"/>
    </source>
</evidence>
<dbReference type="Proteomes" id="UP000299011">
    <property type="component" value="Chromosome"/>
</dbReference>
<feature type="binding site" evidence="3">
    <location>
        <position position="136"/>
    </location>
    <ligand>
        <name>Zn(2+)</name>
        <dbReference type="ChEBI" id="CHEBI:29105"/>
    </ligand>
</feature>
<protein>
    <submittedName>
        <fullName evidence="6">NAD-dependent protein deacetylase</fullName>
    </submittedName>
    <submittedName>
        <fullName evidence="8">NAD-dependent protein deacylase</fullName>
    </submittedName>
    <submittedName>
        <fullName evidence="5">Sir2 family transcriptional regulator / NAD-dependent deacetylase</fullName>
        <ecNumber evidence="5">3.5.1.-</ecNumber>
    </submittedName>
</protein>
<dbReference type="Pfam" id="PF02146">
    <property type="entry name" value="SIR2"/>
    <property type="match status" value="1"/>
</dbReference>
<dbReference type="STRING" id="523841.HFX_2252"/>
<reference evidence="8 12" key="6">
    <citation type="submission" date="2019-04" db="EMBL/GenBank/DDBJ databases">
        <title>Methylomes of two halophilic Archaea, Haloarcula marismortui and Haloferax mediterranei.</title>
        <authorList>
            <person name="DasSarma S."/>
            <person name="DasSarma P."/>
            <person name="DasSarma S."/>
            <person name="Fomenkov A."/>
            <person name="Vincze T."/>
            <person name="Anton B.P."/>
            <person name="Roberts R.J."/>
        </authorList>
    </citation>
    <scope>NUCLEOTIDE SEQUENCE [LARGE SCALE GENOMIC DNA]</scope>
    <source>
        <strain evidence="8">ATCC 33500</strain>
        <strain evidence="12">ATCC 33500 / DSM 1411 / JCM 8866 / NBRC 14739 / NCIMB 2177 / R-4</strain>
    </source>
</reference>
<evidence type="ECO:0000313" key="12">
    <source>
        <dbReference type="Proteomes" id="UP000299011"/>
    </source>
</evidence>
<dbReference type="Proteomes" id="UP000006469">
    <property type="component" value="Chromosome"/>
</dbReference>
<dbReference type="InterPro" id="IPR003000">
    <property type="entry name" value="Sirtuin"/>
</dbReference>
<dbReference type="GO" id="GO:0017136">
    <property type="term" value="F:histone deacetylase activity, NAD-dependent"/>
    <property type="evidence" value="ECO:0007669"/>
    <property type="project" value="TreeGrafter"/>
</dbReference>